<evidence type="ECO:0000313" key="1">
    <source>
        <dbReference type="EMBL" id="KAK4220627.1"/>
    </source>
</evidence>
<sequence>MVLDIDRSERPRGFAVYLLVAIFTDKVQIIRSRDRRLATSSLAIPRSPNQDWTLSQIFGKYMKGTCPLTDPTVPPVRLQTPNSRSVYVSDGVLEKKNLDRVSCWPGARCPDHPAKPQPRY</sequence>
<gene>
    <name evidence="1" type="ORF">QBC38DRAFT_493831</name>
</gene>
<dbReference type="GO" id="GO:0042765">
    <property type="term" value="C:GPI-anchor transamidase complex"/>
    <property type="evidence" value="ECO:0007669"/>
    <property type="project" value="InterPro"/>
</dbReference>
<dbReference type="GO" id="GO:0016255">
    <property type="term" value="P:attachment of GPI anchor to protein"/>
    <property type="evidence" value="ECO:0007669"/>
    <property type="project" value="InterPro"/>
</dbReference>
<protein>
    <submittedName>
        <fullName evidence="1">Uncharacterized protein</fullName>
    </submittedName>
</protein>
<keyword evidence="2" id="KW-1185">Reference proteome</keyword>
<proteinExistence type="predicted"/>
<name>A0AAN7BER7_9PEZI</name>
<evidence type="ECO:0000313" key="2">
    <source>
        <dbReference type="Proteomes" id="UP001301958"/>
    </source>
</evidence>
<dbReference type="Pfam" id="PF04113">
    <property type="entry name" value="Gpi16"/>
    <property type="match status" value="1"/>
</dbReference>
<dbReference type="EMBL" id="MU865684">
    <property type="protein sequence ID" value="KAK4220627.1"/>
    <property type="molecule type" value="Genomic_DNA"/>
</dbReference>
<comment type="caution">
    <text evidence="1">The sequence shown here is derived from an EMBL/GenBank/DDBJ whole genome shotgun (WGS) entry which is preliminary data.</text>
</comment>
<dbReference type="InterPro" id="IPR007245">
    <property type="entry name" value="PIG-T"/>
</dbReference>
<accession>A0AAN7BER7</accession>
<dbReference type="Proteomes" id="UP001301958">
    <property type="component" value="Unassembled WGS sequence"/>
</dbReference>
<reference evidence="1" key="1">
    <citation type="journal article" date="2023" name="Mol. Phylogenet. Evol.">
        <title>Genome-scale phylogeny and comparative genomics of the fungal order Sordariales.</title>
        <authorList>
            <person name="Hensen N."/>
            <person name="Bonometti L."/>
            <person name="Westerberg I."/>
            <person name="Brannstrom I.O."/>
            <person name="Guillou S."/>
            <person name="Cros-Aarteil S."/>
            <person name="Calhoun S."/>
            <person name="Haridas S."/>
            <person name="Kuo A."/>
            <person name="Mondo S."/>
            <person name="Pangilinan J."/>
            <person name="Riley R."/>
            <person name="LaButti K."/>
            <person name="Andreopoulos B."/>
            <person name="Lipzen A."/>
            <person name="Chen C."/>
            <person name="Yan M."/>
            <person name="Daum C."/>
            <person name="Ng V."/>
            <person name="Clum A."/>
            <person name="Steindorff A."/>
            <person name="Ohm R.A."/>
            <person name="Martin F."/>
            <person name="Silar P."/>
            <person name="Natvig D.O."/>
            <person name="Lalanne C."/>
            <person name="Gautier V."/>
            <person name="Ament-Velasquez S.L."/>
            <person name="Kruys A."/>
            <person name="Hutchinson M.I."/>
            <person name="Powell A.J."/>
            <person name="Barry K."/>
            <person name="Miller A.N."/>
            <person name="Grigoriev I.V."/>
            <person name="Debuchy R."/>
            <person name="Gladieux P."/>
            <person name="Hiltunen Thoren M."/>
            <person name="Johannesson H."/>
        </authorList>
    </citation>
    <scope>NUCLEOTIDE SEQUENCE</scope>
    <source>
        <strain evidence="1">CBS 990.96</strain>
    </source>
</reference>
<organism evidence="1 2">
    <name type="scientific">Podospora fimiseda</name>
    <dbReference type="NCBI Taxonomy" id="252190"/>
    <lineage>
        <taxon>Eukaryota</taxon>
        <taxon>Fungi</taxon>
        <taxon>Dikarya</taxon>
        <taxon>Ascomycota</taxon>
        <taxon>Pezizomycotina</taxon>
        <taxon>Sordariomycetes</taxon>
        <taxon>Sordariomycetidae</taxon>
        <taxon>Sordariales</taxon>
        <taxon>Podosporaceae</taxon>
        <taxon>Podospora</taxon>
    </lineage>
</organism>
<reference evidence="1" key="2">
    <citation type="submission" date="2023-05" db="EMBL/GenBank/DDBJ databases">
        <authorList>
            <consortium name="Lawrence Berkeley National Laboratory"/>
            <person name="Steindorff A."/>
            <person name="Hensen N."/>
            <person name="Bonometti L."/>
            <person name="Westerberg I."/>
            <person name="Brannstrom I.O."/>
            <person name="Guillou S."/>
            <person name="Cros-Aarteil S."/>
            <person name="Calhoun S."/>
            <person name="Haridas S."/>
            <person name="Kuo A."/>
            <person name="Mondo S."/>
            <person name="Pangilinan J."/>
            <person name="Riley R."/>
            <person name="Labutti K."/>
            <person name="Andreopoulos B."/>
            <person name="Lipzen A."/>
            <person name="Chen C."/>
            <person name="Yanf M."/>
            <person name="Daum C."/>
            <person name="Ng V."/>
            <person name="Clum A."/>
            <person name="Ohm R."/>
            <person name="Martin F."/>
            <person name="Silar P."/>
            <person name="Natvig D."/>
            <person name="Lalanne C."/>
            <person name="Gautier V."/>
            <person name="Ament-Velasquez S.L."/>
            <person name="Kruys A."/>
            <person name="Hutchinson M.I."/>
            <person name="Powell A.J."/>
            <person name="Barry K."/>
            <person name="Miller A.N."/>
            <person name="Grigoriev I.V."/>
            <person name="Debuchy R."/>
            <person name="Gladieux P."/>
            <person name="Thoren M.H."/>
            <person name="Johannesson H."/>
        </authorList>
    </citation>
    <scope>NUCLEOTIDE SEQUENCE</scope>
    <source>
        <strain evidence="1">CBS 990.96</strain>
    </source>
</reference>
<dbReference type="AlphaFoldDB" id="A0AAN7BER7"/>